<dbReference type="Pfam" id="PF00583">
    <property type="entry name" value="Acetyltransf_1"/>
    <property type="match status" value="1"/>
</dbReference>
<dbReference type="Proteomes" id="UP001225034">
    <property type="component" value="Unassembled WGS sequence"/>
</dbReference>
<dbReference type="InterPro" id="IPR016181">
    <property type="entry name" value="Acyl_CoA_acyltransferase"/>
</dbReference>
<dbReference type="RefSeq" id="WP_306982172.1">
    <property type="nucleotide sequence ID" value="NZ_JAUSUA010000002.1"/>
</dbReference>
<reference evidence="2 3" key="1">
    <citation type="submission" date="2023-07" db="EMBL/GenBank/DDBJ databases">
        <title>Genomic Encyclopedia of Type Strains, Phase IV (KMG-IV): sequencing the most valuable type-strain genomes for metagenomic binning, comparative biology and taxonomic classification.</title>
        <authorList>
            <person name="Goeker M."/>
        </authorList>
    </citation>
    <scope>NUCLEOTIDE SEQUENCE [LARGE SCALE GENOMIC DNA]</scope>
    <source>
        <strain evidence="2 3">DSM 19154</strain>
    </source>
</reference>
<accession>A0ABT9YHZ1</accession>
<evidence type="ECO:0000313" key="3">
    <source>
        <dbReference type="Proteomes" id="UP001225034"/>
    </source>
</evidence>
<keyword evidence="3" id="KW-1185">Reference proteome</keyword>
<gene>
    <name evidence="2" type="ORF">J2S05_001935</name>
</gene>
<dbReference type="Gene3D" id="3.40.630.30">
    <property type="match status" value="1"/>
</dbReference>
<protein>
    <submittedName>
        <fullName evidence="2">Acetyltransferase</fullName>
    </submittedName>
</protein>
<dbReference type="CDD" id="cd04301">
    <property type="entry name" value="NAT_SF"/>
    <property type="match status" value="1"/>
</dbReference>
<organism evidence="2 3">
    <name type="scientific">Alkalicoccobacillus murimartini</name>
    <dbReference type="NCBI Taxonomy" id="171685"/>
    <lineage>
        <taxon>Bacteria</taxon>
        <taxon>Bacillati</taxon>
        <taxon>Bacillota</taxon>
        <taxon>Bacilli</taxon>
        <taxon>Bacillales</taxon>
        <taxon>Bacillaceae</taxon>
        <taxon>Alkalicoccobacillus</taxon>
    </lineage>
</organism>
<dbReference type="PROSITE" id="PS51186">
    <property type="entry name" value="GNAT"/>
    <property type="match status" value="1"/>
</dbReference>
<feature type="domain" description="N-acetyltransferase" evidence="1">
    <location>
        <begin position="3"/>
        <end position="157"/>
    </location>
</feature>
<comment type="caution">
    <text evidence="2">The sequence shown here is derived from an EMBL/GenBank/DDBJ whole genome shotgun (WGS) entry which is preliminary data.</text>
</comment>
<name>A0ABT9YHZ1_9BACI</name>
<evidence type="ECO:0000313" key="2">
    <source>
        <dbReference type="EMBL" id="MDQ0207136.1"/>
    </source>
</evidence>
<evidence type="ECO:0000259" key="1">
    <source>
        <dbReference type="PROSITE" id="PS51186"/>
    </source>
</evidence>
<sequence length="157" mass="18382">MEVQIIPVTPKEAPILHNLMQFYIYEFSEYIDDIKLDKDGRFEPFKLDGYWIEPHLTPLFIMANNQLAGFVLLEATSDTSPNAINEFFVLKSYSRKGIGKKAAFEVFKRWRGNWVVAQLKENKPAQAFWKKVIHEYTKGQYEESDDHGKRTIQSFTL</sequence>
<proteinExistence type="predicted"/>
<dbReference type="InterPro" id="IPR000182">
    <property type="entry name" value="GNAT_dom"/>
</dbReference>
<dbReference type="EMBL" id="JAUSUA010000002">
    <property type="protein sequence ID" value="MDQ0207136.1"/>
    <property type="molecule type" value="Genomic_DNA"/>
</dbReference>
<dbReference type="SUPFAM" id="SSF55729">
    <property type="entry name" value="Acyl-CoA N-acyltransferases (Nat)"/>
    <property type="match status" value="1"/>
</dbReference>